<sequence length="490" mass="55370">MFPDPRNLSAYDRFSFPSTTEEASIRSFISTAENEIAKLEQTIAGLRSSVALQKSIIAPVRRLPPELLSYIFVIADASTMGERLSRQTKNLVIGVNAAWRAVALSTPSLWSKILLDGAVQHMYPSRKVNSLLSRQLKLSLQYPLTITYISYWQNFSLRGCLALLLEHAHHWKDVYLHLGDDDDEIFQTSSVAFPLLERLDVAGSDDIYAAPTGVDLTLRCPKISSLSLHSDLHWHPRSLLVPWTRLASVKLHAEPQFIQETLNLAHQLTSAELYPLRTLPSDLQQTRRVEHPQLSVLKIHNQEATLREDHYLHDLFSLLQAPALRELDFEPNAFKREELDLSITSSLLSFISSSRCSLTRLNYRGDADQQAFLKILSLVPTLEYLVFAPQFNDIPFSFIRSLIRSGSDTLLPALIALELDGMLEDERDLRADIERMLHSRNAETGAGTLHRGDRVIEAMSKGKGWSSSIVWCQLPPAMYLLMFLPSNQMA</sequence>
<gene>
    <name evidence="1" type="ORF">MCHLO_02873</name>
</gene>
<evidence type="ECO:0000313" key="1">
    <source>
        <dbReference type="EMBL" id="GAT45287.1"/>
    </source>
</evidence>
<dbReference type="EMBL" id="DF841031">
    <property type="protein sequence ID" value="GAT45287.1"/>
    <property type="molecule type" value="Genomic_DNA"/>
</dbReference>
<accession>A0ABQ0L2A0</accession>
<dbReference type="Proteomes" id="UP000815677">
    <property type="component" value="Unassembled WGS sequence"/>
</dbReference>
<name>A0ABQ0L2A0_MYCCL</name>
<evidence type="ECO:0008006" key="3">
    <source>
        <dbReference type="Google" id="ProtNLM"/>
    </source>
</evidence>
<proteinExistence type="predicted"/>
<protein>
    <recommendedName>
        <fullName evidence="3">F-box domain-containing protein</fullName>
    </recommendedName>
</protein>
<reference evidence="1" key="1">
    <citation type="submission" date="2014-09" db="EMBL/GenBank/DDBJ databases">
        <title>Genome sequence of the luminous mushroom Mycena chlorophos for searching fungal bioluminescence genes.</title>
        <authorList>
            <person name="Tanaka Y."/>
            <person name="Kasuga D."/>
            <person name="Oba Y."/>
            <person name="Hase S."/>
            <person name="Sato K."/>
            <person name="Oba Y."/>
            <person name="Sakakibara Y."/>
        </authorList>
    </citation>
    <scope>NUCLEOTIDE SEQUENCE</scope>
</reference>
<organism evidence="1 2">
    <name type="scientific">Mycena chlorophos</name>
    <name type="common">Agaric fungus</name>
    <name type="synonym">Agaricus chlorophos</name>
    <dbReference type="NCBI Taxonomy" id="658473"/>
    <lineage>
        <taxon>Eukaryota</taxon>
        <taxon>Fungi</taxon>
        <taxon>Dikarya</taxon>
        <taxon>Basidiomycota</taxon>
        <taxon>Agaricomycotina</taxon>
        <taxon>Agaricomycetes</taxon>
        <taxon>Agaricomycetidae</taxon>
        <taxon>Agaricales</taxon>
        <taxon>Marasmiineae</taxon>
        <taxon>Mycenaceae</taxon>
        <taxon>Mycena</taxon>
    </lineage>
</organism>
<keyword evidence="2" id="KW-1185">Reference proteome</keyword>
<evidence type="ECO:0000313" key="2">
    <source>
        <dbReference type="Proteomes" id="UP000815677"/>
    </source>
</evidence>